<dbReference type="Pfam" id="PF13508">
    <property type="entry name" value="Acetyltransf_7"/>
    <property type="match status" value="1"/>
</dbReference>
<dbReference type="InterPro" id="IPR016181">
    <property type="entry name" value="Acyl_CoA_acyltransferase"/>
</dbReference>
<dbReference type="GO" id="GO:0016747">
    <property type="term" value="F:acyltransferase activity, transferring groups other than amino-acyl groups"/>
    <property type="evidence" value="ECO:0007669"/>
    <property type="project" value="InterPro"/>
</dbReference>
<proteinExistence type="predicted"/>
<evidence type="ECO:0000259" key="1">
    <source>
        <dbReference type="PROSITE" id="PS51186"/>
    </source>
</evidence>
<dbReference type="Gene3D" id="3.40.630.30">
    <property type="match status" value="1"/>
</dbReference>
<sequence>MRIRSCEAEDIEQAAQIFCQAYSAPPYNESWELANASAYLHRFWEIDPEGCFVSEENNEITGAIFSFSYPWHSGQLTCIQELFVAEPSRKKGVARTLVQSMSGGTWLVAHKASGAAEFYKRMGFRKDGPYEFYYGAIKP</sequence>
<comment type="caution">
    <text evidence="2">The sequence shown here is derived from an EMBL/GenBank/DDBJ whole genome shotgun (WGS) entry which is preliminary data.</text>
</comment>
<dbReference type="EMBL" id="SRPF01000004">
    <property type="protein sequence ID" value="TGN38974.1"/>
    <property type="molecule type" value="Genomic_DNA"/>
</dbReference>
<reference evidence="2 3" key="1">
    <citation type="submission" date="2019-04" db="EMBL/GenBank/DDBJ databases">
        <authorList>
            <person name="Park S."/>
            <person name="Yoon J.-H."/>
        </authorList>
    </citation>
    <scope>NUCLEOTIDE SEQUENCE [LARGE SCALE GENOMIC DNA]</scope>
    <source>
        <strain evidence="2 3">HJM-18</strain>
    </source>
</reference>
<dbReference type="AlphaFoldDB" id="A0A4Z1CFS9"/>
<keyword evidence="2" id="KW-0808">Transferase</keyword>
<evidence type="ECO:0000313" key="3">
    <source>
        <dbReference type="Proteomes" id="UP000298325"/>
    </source>
</evidence>
<dbReference type="SUPFAM" id="SSF55729">
    <property type="entry name" value="Acyl-CoA N-acyltransferases (Nat)"/>
    <property type="match status" value="1"/>
</dbReference>
<dbReference type="RefSeq" id="WP_135804199.1">
    <property type="nucleotide sequence ID" value="NZ_SRPF01000004.1"/>
</dbReference>
<dbReference type="PROSITE" id="PS51186">
    <property type="entry name" value="GNAT"/>
    <property type="match status" value="1"/>
</dbReference>
<keyword evidence="3" id="KW-1185">Reference proteome</keyword>
<dbReference type="Proteomes" id="UP000298325">
    <property type="component" value="Unassembled WGS sequence"/>
</dbReference>
<evidence type="ECO:0000313" key="2">
    <source>
        <dbReference type="EMBL" id="TGN38974.1"/>
    </source>
</evidence>
<protein>
    <submittedName>
        <fullName evidence="2">N-acetyltransferase</fullName>
    </submittedName>
</protein>
<dbReference type="CDD" id="cd04301">
    <property type="entry name" value="NAT_SF"/>
    <property type="match status" value="1"/>
</dbReference>
<organism evidence="2 3">
    <name type="scientific">Marinobacter confluentis</name>
    <dbReference type="NCBI Taxonomy" id="1697557"/>
    <lineage>
        <taxon>Bacteria</taxon>
        <taxon>Pseudomonadati</taxon>
        <taxon>Pseudomonadota</taxon>
        <taxon>Gammaproteobacteria</taxon>
        <taxon>Pseudomonadales</taxon>
        <taxon>Marinobacteraceae</taxon>
        <taxon>Marinobacter</taxon>
    </lineage>
</organism>
<feature type="domain" description="N-acetyltransferase" evidence="1">
    <location>
        <begin position="1"/>
        <end position="139"/>
    </location>
</feature>
<dbReference type="OrthoDB" id="9792929at2"/>
<gene>
    <name evidence="2" type="ORF">E5Q11_14700</name>
</gene>
<dbReference type="InterPro" id="IPR000182">
    <property type="entry name" value="GNAT_dom"/>
</dbReference>
<name>A0A4Z1CFS9_9GAMM</name>
<accession>A0A4Z1CFS9</accession>